<dbReference type="RefSeq" id="WP_339093403.1">
    <property type="nucleotide sequence ID" value="NZ_LR743508.1"/>
</dbReference>
<gene>
    <name evidence="2" type="primary">ohrB_4</name>
    <name evidence="2" type="ORF">VVAX_05717</name>
</gene>
<accession>A0A679JDI1</accession>
<evidence type="ECO:0000256" key="1">
    <source>
        <dbReference type="ARBA" id="ARBA00007378"/>
    </source>
</evidence>
<dbReference type="InterPro" id="IPR019953">
    <property type="entry name" value="OHR"/>
</dbReference>
<dbReference type="Gene3D" id="3.30.300.20">
    <property type="match status" value="1"/>
</dbReference>
<dbReference type="NCBIfam" id="TIGR03561">
    <property type="entry name" value="organ_hyd_perox"/>
    <property type="match status" value="1"/>
</dbReference>
<proteinExistence type="inferred from homology"/>
<sequence length="174" mass="17945">MIALACDADTGHAGTGSTTALLAPYTGAEVLPLYTTTVAVSGGEARHARASGRAVSDDGNLDLVLRQPPELGGDGGGTNSQQLFAAGFAACFHGAMTIAAASRRMRLPPHVDIAATVSFGRDPADGLFLITAELEVSLPHMNACEAAALVADAERICPYTKMSRVGMRSSIRFV</sequence>
<protein>
    <submittedName>
        <fullName evidence="2">Organic hydroperoxide resistance protein OhrB</fullName>
    </submittedName>
</protein>
<comment type="similarity">
    <text evidence="1">Belongs to the OsmC/Ohr family.</text>
</comment>
<dbReference type="GO" id="GO:0006979">
    <property type="term" value="P:response to oxidative stress"/>
    <property type="evidence" value="ECO:0007669"/>
    <property type="project" value="InterPro"/>
</dbReference>
<dbReference type="PANTHER" id="PTHR33797:SF2">
    <property type="entry name" value="ORGANIC HYDROPEROXIDE RESISTANCE PROTEIN-LIKE"/>
    <property type="match status" value="1"/>
</dbReference>
<organism evidence="2">
    <name type="scientific">Variovorax paradoxus</name>
    <dbReference type="NCBI Taxonomy" id="34073"/>
    <lineage>
        <taxon>Bacteria</taxon>
        <taxon>Pseudomonadati</taxon>
        <taxon>Pseudomonadota</taxon>
        <taxon>Betaproteobacteria</taxon>
        <taxon>Burkholderiales</taxon>
        <taxon>Comamonadaceae</taxon>
        <taxon>Variovorax</taxon>
    </lineage>
</organism>
<dbReference type="Pfam" id="PF02566">
    <property type="entry name" value="OsmC"/>
    <property type="match status" value="1"/>
</dbReference>
<dbReference type="PANTHER" id="PTHR33797">
    <property type="entry name" value="ORGANIC HYDROPEROXIDE RESISTANCE PROTEIN-LIKE"/>
    <property type="match status" value="1"/>
</dbReference>
<evidence type="ECO:0000313" key="2">
    <source>
        <dbReference type="EMBL" id="CAA2109446.1"/>
    </source>
</evidence>
<dbReference type="InterPro" id="IPR003718">
    <property type="entry name" value="OsmC/Ohr_fam"/>
</dbReference>
<dbReference type="SUPFAM" id="SSF82784">
    <property type="entry name" value="OsmC-like"/>
    <property type="match status" value="1"/>
</dbReference>
<dbReference type="Gene3D" id="2.20.25.10">
    <property type="match status" value="1"/>
</dbReference>
<reference evidence="2" key="1">
    <citation type="submission" date="2019-12" db="EMBL/GenBank/DDBJ databases">
        <authorList>
            <person name="Cremers G."/>
        </authorList>
    </citation>
    <scope>NUCLEOTIDE SEQUENCE</scope>
    <source>
        <strain evidence="2">Vvax</strain>
    </source>
</reference>
<name>A0A679JDI1_VARPD</name>
<dbReference type="EMBL" id="LR743508">
    <property type="protein sequence ID" value="CAA2109446.1"/>
    <property type="molecule type" value="Genomic_DNA"/>
</dbReference>
<dbReference type="InterPro" id="IPR015946">
    <property type="entry name" value="KH_dom-like_a/b"/>
</dbReference>
<dbReference type="InterPro" id="IPR036102">
    <property type="entry name" value="OsmC/Ohrsf"/>
</dbReference>
<dbReference type="AlphaFoldDB" id="A0A679JDI1"/>